<dbReference type="PROSITE" id="PS00518">
    <property type="entry name" value="ZF_RING_1"/>
    <property type="match status" value="1"/>
</dbReference>
<dbReference type="SMART" id="SM00184">
    <property type="entry name" value="RING"/>
    <property type="match status" value="1"/>
</dbReference>
<evidence type="ECO:0000256" key="3">
    <source>
        <dbReference type="ARBA" id="ARBA00022833"/>
    </source>
</evidence>
<organism evidence="8 9">
    <name type="scientific">Apodemus speciosus</name>
    <name type="common">Large Japanese field mouse</name>
    <dbReference type="NCBI Taxonomy" id="105296"/>
    <lineage>
        <taxon>Eukaryota</taxon>
        <taxon>Metazoa</taxon>
        <taxon>Chordata</taxon>
        <taxon>Craniata</taxon>
        <taxon>Vertebrata</taxon>
        <taxon>Euteleostomi</taxon>
        <taxon>Mammalia</taxon>
        <taxon>Eutheria</taxon>
        <taxon>Euarchontoglires</taxon>
        <taxon>Glires</taxon>
        <taxon>Rodentia</taxon>
        <taxon>Myomorpha</taxon>
        <taxon>Muroidea</taxon>
        <taxon>Muridae</taxon>
        <taxon>Murinae</taxon>
        <taxon>Apodemus</taxon>
    </lineage>
</organism>
<keyword evidence="6" id="KW-0812">Transmembrane</keyword>
<dbReference type="InterPro" id="IPR017907">
    <property type="entry name" value="Znf_RING_CS"/>
</dbReference>
<comment type="caution">
    <text evidence="8">The sequence shown here is derived from an EMBL/GenBank/DDBJ whole genome shotgun (WGS) entry which is preliminary data.</text>
</comment>
<evidence type="ECO:0000256" key="2">
    <source>
        <dbReference type="ARBA" id="ARBA00022771"/>
    </source>
</evidence>
<accession>A0ABQ0EG77</accession>
<evidence type="ECO:0000313" key="9">
    <source>
        <dbReference type="Proteomes" id="UP001623349"/>
    </source>
</evidence>
<dbReference type="PANTHER" id="PTHR22791:SF23">
    <property type="entry name" value="RING-TYPE DOMAIN-CONTAINING PROTEIN"/>
    <property type="match status" value="1"/>
</dbReference>
<sequence>MRWWVGHGFCASARGGQKPFQGMSKAVDTYLLVQYLCLSHTTPGSPMCSPGVSLGPELLDPLCQLPADEEDDLGTPQGARTPDSRPELEARDPSSVWALKSIMEEQEEGEGQVEEEEECPICAEPYGPGEHHPTLLNCGHSLCVGCLHQLLGVSPRADLGRVCCPLCRQKTPMLEWEICQLQEELLRADGPQRPMPTASITALHPGPWPWGPLEYRYQLRFLAGPMGGRSCLPFLPCPPSLGSWLWTLRERGPCARRLSLLSLLVLELLGLVVVFMPLVLLGVLFMLLDRSSH</sequence>
<dbReference type="PANTHER" id="PTHR22791">
    <property type="entry name" value="RING-TYPE DOMAIN-CONTAINING PROTEIN"/>
    <property type="match status" value="1"/>
</dbReference>
<dbReference type="Proteomes" id="UP001623349">
    <property type="component" value="Unassembled WGS sequence"/>
</dbReference>
<evidence type="ECO:0000259" key="7">
    <source>
        <dbReference type="PROSITE" id="PS50089"/>
    </source>
</evidence>
<dbReference type="InterPro" id="IPR001841">
    <property type="entry name" value="Znf_RING"/>
</dbReference>
<name>A0ABQ0EG77_APOSI</name>
<dbReference type="Pfam" id="PF14634">
    <property type="entry name" value="zf-RING_5"/>
    <property type="match status" value="1"/>
</dbReference>
<feature type="domain" description="RING-type" evidence="7">
    <location>
        <begin position="119"/>
        <end position="168"/>
    </location>
</feature>
<dbReference type="PROSITE" id="PS50089">
    <property type="entry name" value="ZF_RING_2"/>
    <property type="match status" value="1"/>
</dbReference>
<dbReference type="InterPro" id="IPR013083">
    <property type="entry name" value="Znf_RING/FYVE/PHD"/>
</dbReference>
<evidence type="ECO:0000256" key="4">
    <source>
        <dbReference type="PROSITE-ProRule" id="PRU00175"/>
    </source>
</evidence>
<keyword evidence="6" id="KW-0472">Membrane</keyword>
<keyword evidence="3" id="KW-0862">Zinc</keyword>
<evidence type="ECO:0000256" key="6">
    <source>
        <dbReference type="SAM" id="Phobius"/>
    </source>
</evidence>
<evidence type="ECO:0000256" key="1">
    <source>
        <dbReference type="ARBA" id="ARBA00022723"/>
    </source>
</evidence>
<evidence type="ECO:0000256" key="5">
    <source>
        <dbReference type="SAM" id="MobiDB-lite"/>
    </source>
</evidence>
<dbReference type="Gene3D" id="3.30.40.10">
    <property type="entry name" value="Zinc/RING finger domain, C3HC4 (zinc finger)"/>
    <property type="match status" value="1"/>
</dbReference>
<proteinExistence type="predicted"/>
<feature type="compositionally biased region" description="Basic and acidic residues" evidence="5">
    <location>
        <begin position="82"/>
        <end position="92"/>
    </location>
</feature>
<keyword evidence="9" id="KW-1185">Reference proteome</keyword>
<protein>
    <submittedName>
        <fullName evidence="8">NADPH-dependent diflavin oxidoreductase 1</fullName>
    </submittedName>
</protein>
<keyword evidence="2 4" id="KW-0863">Zinc-finger</keyword>
<keyword evidence="1" id="KW-0479">Metal-binding</keyword>
<feature type="region of interest" description="Disordered" evidence="5">
    <location>
        <begin position="66"/>
        <end position="92"/>
    </location>
</feature>
<keyword evidence="6" id="KW-1133">Transmembrane helix</keyword>
<evidence type="ECO:0000313" key="8">
    <source>
        <dbReference type="EMBL" id="GAB1286052.1"/>
    </source>
</evidence>
<dbReference type="SUPFAM" id="SSF57850">
    <property type="entry name" value="RING/U-box"/>
    <property type="match status" value="1"/>
</dbReference>
<dbReference type="EMBL" id="BAAFST010000002">
    <property type="protein sequence ID" value="GAB1286052.1"/>
    <property type="molecule type" value="Genomic_DNA"/>
</dbReference>
<feature type="transmembrane region" description="Helical" evidence="6">
    <location>
        <begin position="260"/>
        <end position="288"/>
    </location>
</feature>
<reference evidence="8 9" key="1">
    <citation type="submission" date="2024-08" db="EMBL/GenBank/DDBJ databases">
        <title>The draft genome of Apodemus speciosus.</title>
        <authorList>
            <person name="Nabeshima K."/>
            <person name="Suzuki S."/>
            <person name="Onuma M."/>
        </authorList>
    </citation>
    <scope>NUCLEOTIDE SEQUENCE [LARGE SCALE GENOMIC DNA]</scope>
    <source>
        <strain evidence="8">IB14-021</strain>
    </source>
</reference>
<dbReference type="InterPro" id="IPR051435">
    <property type="entry name" value="RING_finger_E3_ubiq-ligases"/>
</dbReference>
<gene>
    <name evidence="8" type="ORF">APTSU1_000128200</name>
</gene>